<dbReference type="SUPFAM" id="SSF53474">
    <property type="entry name" value="alpha/beta-Hydrolases"/>
    <property type="match status" value="1"/>
</dbReference>
<feature type="region of interest" description="Disordered" evidence="5">
    <location>
        <begin position="1124"/>
        <end position="1157"/>
    </location>
</feature>
<dbReference type="PANTHER" id="PTHR14146:SF0">
    <property type="entry name" value="EXOCYST COMPLEX COMPONENT 4"/>
    <property type="match status" value="1"/>
</dbReference>
<dbReference type="Pfam" id="PF20652">
    <property type="entry name" value="Sec8_C"/>
    <property type="match status" value="1"/>
</dbReference>
<comment type="similarity">
    <text evidence="4">Belongs to the SEC8 family.</text>
</comment>
<dbReference type="GO" id="GO:0015031">
    <property type="term" value="P:protein transport"/>
    <property type="evidence" value="ECO:0007669"/>
    <property type="project" value="UniProtKB-KW"/>
</dbReference>
<dbReference type="EMBL" id="JAGMUU010000005">
    <property type="protein sequence ID" value="KAH7152204.1"/>
    <property type="molecule type" value="Genomic_DNA"/>
</dbReference>
<dbReference type="InterPro" id="IPR039682">
    <property type="entry name" value="Sec8/EXOC4"/>
</dbReference>
<feature type="compositionally biased region" description="Basic and acidic residues" evidence="5">
    <location>
        <begin position="266"/>
        <end position="284"/>
    </location>
</feature>
<feature type="compositionally biased region" description="Polar residues" evidence="5">
    <location>
        <begin position="598"/>
        <end position="611"/>
    </location>
</feature>
<dbReference type="Pfam" id="PF06441">
    <property type="entry name" value="EHN"/>
    <property type="match status" value="1"/>
</dbReference>
<dbReference type="InterPro" id="IPR029058">
    <property type="entry name" value="AB_hydrolase_fold"/>
</dbReference>
<feature type="compositionally biased region" description="Basic and acidic residues" evidence="5">
    <location>
        <begin position="1132"/>
        <end position="1145"/>
    </location>
</feature>
<dbReference type="Gene3D" id="3.40.50.1820">
    <property type="entry name" value="alpha/beta hydrolase"/>
    <property type="match status" value="1"/>
</dbReference>
<keyword evidence="2 4" id="KW-0268">Exocytosis</keyword>
<dbReference type="InterPro" id="IPR010497">
    <property type="entry name" value="Epoxide_hydro_N"/>
</dbReference>
<comment type="function">
    <text evidence="4">Component of the exocyst complex involved in the docking of exocytic vesicles with fusion sites on the plasma membrane.</text>
</comment>
<dbReference type="GO" id="GO:0000145">
    <property type="term" value="C:exocyst"/>
    <property type="evidence" value="ECO:0007669"/>
    <property type="project" value="UniProtKB-UniRule"/>
</dbReference>
<feature type="compositionally biased region" description="Pro residues" evidence="5">
    <location>
        <begin position="457"/>
        <end position="477"/>
    </location>
</feature>
<dbReference type="GO" id="GO:0006904">
    <property type="term" value="P:vesicle docking involved in exocytosis"/>
    <property type="evidence" value="ECO:0007669"/>
    <property type="project" value="InterPro"/>
</dbReference>
<feature type="compositionally biased region" description="Basic and acidic residues" evidence="5">
    <location>
        <begin position="515"/>
        <end position="526"/>
    </location>
</feature>
<feature type="region of interest" description="Disordered" evidence="5">
    <location>
        <begin position="591"/>
        <end position="665"/>
    </location>
</feature>
<keyword evidence="10" id="KW-1185">Reference proteome</keyword>
<accession>A0A9P9JB47</accession>
<proteinExistence type="inferred from homology"/>
<evidence type="ECO:0000259" key="8">
    <source>
        <dbReference type="Pfam" id="PF20652"/>
    </source>
</evidence>
<feature type="compositionally biased region" description="Low complexity" evidence="5">
    <location>
        <begin position="536"/>
        <end position="548"/>
    </location>
</feature>
<evidence type="ECO:0000259" key="7">
    <source>
        <dbReference type="Pfam" id="PF06441"/>
    </source>
</evidence>
<evidence type="ECO:0000256" key="4">
    <source>
        <dbReference type="RuleBase" id="RU367079"/>
    </source>
</evidence>
<evidence type="ECO:0000313" key="10">
    <source>
        <dbReference type="Proteomes" id="UP000717696"/>
    </source>
</evidence>
<evidence type="ECO:0000256" key="5">
    <source>
        <dbReference type="SAM" id="MobiDB-lite"/>
    </source>
</evidence>
<dbReference type="Pfam" id="PF04048">
    <property type="entry name" value="Sec8_N"/>
    <property type="match status" value="1"/>
</dbReference>
<feature type="domain" description="Epoxide hydrolase N-terminal" evidence="7">
    <location>
        <begin position="23"/>
        <end position="129"/>
    </location>
</feature>
<dbReference type="GO" id="GO:0006893">
    <property type="term" value="P:Golgi to plasma membrane transport"/>
    <property type="evidence" value="ECO:0007669"/>
    <property type="project" value="TreeGrafter"/>
</dbReference>
<keyword evidence="1 4" id="KW-0813">Transport</keyword>
<keyword evidence="3 4" id="KW-0653">Protein transport</keyword>
<protein>
    <recommendedName>
        <fullName evidence="4">Exocyst complex component Sec8</fullName>
    </recommendedName>
</protein>
<feature type="region of interest" description="Disordered" evidence="5">
    <location>
        <begin position="452"/>
        <end position="483"/>
    </location>
</feature>
<organism evidence="9 10">
    <name type="scientific">Dactylonectria estremocensis</name>
    <dbReference type="NCBI Taxonomy" id="1079267"/>
    <lineage>
        <taxon>Eukaryota</taxon>
        <taxon>Fungi</taxon>
        <taxon>Dikarya</taxon>
        <taxon>Ascomycota</taxon>
        <taxon>Pezizomycotina</taxon>
        <taxon>Sordariomycetes</taxon>
        <taxon>Hypocreomycetidae</taxon>
        <taxon>Hypocreales</taxon>
        <taxon>Nectriaceae</taxon>
        <taxon>Dactylonectria</taxon>
    </lineage>
</organism>
<dbReference type="PANTHER" id="PTHR14146">
    <property type="entry name" value="EXOCYST COMPLEX COMPONENT 4"/>
    <property type="match status" value="1"/>
</dbReference>
<feature type="domain" description="Exocyst complex component Sec8 middle helical bundle" evidence="8">
    <location>
        <begin position="921"/>
        <end position="1178"/>
    </location>
</feature>
<feature type="region of interest" description="Disordered" evidence="5">
    <location>
        <begin position="266"/>
        <end position="292"/>
    </location>
</feature>
<evidence type="ECO:0000256" key="3">
    <source>
        <dbReference type="ARBA" id="ARBA00022927"/>
    </source>
</evidence>
<evidence type="ECO:0000313" key="9">
    <source>
        <dbReference type="EMBL" id="KAH7152204.1"/>
    </source>
</evidence>
<name>A0A9P9JB47_9HYPO</name>
<sequence>MARDDPAQSAPAASSGTGNEILPYRIHVSNKYLDITRQKLELTRLPHEPRSREWWEPKPQVESLIDYWQENYSWSKHEEELNAAVPQFRTSFQTPPPQSAVRIHFIHVRSPHANAVPLLLIPPFPLTNLSLTHLVSPLTDPQDAVAQQPFHLVIPALPGLGFSDPLPNSAPPISTTASMLNGLMKRLSYQRYIATNAGPASLSPAKIDWRLVKHLSQHYLDTCLGVHFISPPLDSPKIQQSVTEWGKWTLARIFSSPILGYSKDDFSAKTKPDKSQSKGKKDSPLGHLSSRGWEPNTPAYALCDSPTGLLLCVLKTLRTLGPKRELKPDDIITLTQLIWLPGPEAALRFWALSASQVEPVETKKPARKSKVSVTVFLGNDEQSEQQKTLPHPAKTEYACPGWARTQFQVVHSNRVAGKPGFLAWDRPEVVVDGARDLAKAILAVDKSLQVSDEATTVPPPQPSLALPDRPPTTPAPAPADLSGSTVQGTFHTIVESTEEAVPETPGKKPLMPGLKDAEPSKGKNLEIQHPSHIRTTRNSSRSDSTYDSFQFSSEPIHQLPRSLRGCPPSIDSCNHPSLASIPASIMSNRYGQSYREGNGQSYREGNGQSYREGNGYGNFGRAGDDYKFQDSQPNDRYGAPPSLQPPPRQQPIRNMPSRSRVQETNAERQIGQVLEHIKSEWPTMYQDDCVPVQLALQLLDSSSVGRAHEYRKFQQTHSYLQDSLKGIVHEHHQGFNSSIGTFHKIQASIQASQKRVRTLKESLANSKTSLCSTDLELKKLSKSSQEFDDLLLVLNELDELRAVPDQLEARISEKRFLTAVEVLQNALRKLRKPELDDIGALSDLRSYLANQETALMDILVEELHEHLYLKSPYCQERWQSLAKAQGAYNESYTDIDTIAPFHTVLDAVDADKAVSEDPMKNPEADTFYYIALLVESLNKLGRLQNAVETLKQRLPVELFGIVNETLNEVDQRHPSSLRGGSNKGEGLHIYGTRETQMRADVIFDLLWTLYGKFEAIGEGHRIFHESIKVLIRREGAGNNSALLGSFKELWNLYQNEIRSLLHNYVTTEADVYQFDSPNPGNTLGKKDGMREHLFKFAEADAKSVDMTTEYDALENIIQAAVPGLGGRKPDKKSRAAVDSGNRRGGESGYGNSQQTPGSYKSLVEPSVFNMSLLLPPTLVFLQRLKGIVPPGSDLAASTLTTFLDNFLVNVFQPQLDETLAKLSDTVFCEADAFAQDPAWSKISRRPVFRGTTAFFEVVTSFCRMLATIPPDQALSSLMVTQMMRYYDRCFSWFKSLVIQAQEQAVDPTNANLRTSARLSLDVGDIQETMKRLWTSDEMDWEVAEKEIHQLIEQTNETPLEAKDIIQDRDSISSLCLLYTSMKWLAVKISGLRHITMHETDTARQNISRHTSRRWTLMNDPNKNANDQGPVQLPLTQESVQAFDSIVSSFEELAGTALLTLHMEIRCRIVHSLRIALSPAVAPYLLDQEVNEPDPQILSLNSQLVLFDETIVRYLRDKEIAFIRTGLGLLINCYLVSNANMASPMNSKGCGRMQLNILVLQQNLKNVEEGVDLARAANYFSLYEQGADAIVEKAREDKKQQRGNSCQDAEHFSYDELKALVELCYSEQLAHPERGIASAAKRQMADKLLGLSEHMWQT</sequence>
<evidence type="ECO:0000256" key="2">
    <source>
        <dbReference type="ARBA" id="ARBA00022483"/>
    </source>
</evidence>
<dbReference type="InterPro" id="IPR007191">
    <property type="entry name" value="Sec8_exocyst_N"/>
</dbReference>
<dbReference type="InterPro" id="IPR048630">
    <property type="entry name" value="Sec8_M"/>
</dbReference>
<dbReference type="GO" id="GO:0006612">
    <property type="term" value="P:protein targeting to membrane"/>
    <property type="evidence" value="ECO:0007669"/>
    <property type="project" value="UniProtKB-UniRule"/>
</dbReference>
<dbReference type="GO" id="GO:0090522">
    <property type="term" value="P:vesicle tethering involved in exocytosis"/>
    <property type="evidence" value="ECO:0007669"/>
    <property type="project" value="UniProtKB-UniRule"/>
</dbReference>
<feature type="region of interest" description="Disordered" evidence="5">
    <location>
        <begin position="496"/>
        <end position="548"/>
    </location>
</feature>
<evidence type="ECO:0000256" key="1">
    <source>
        <dbReference type="ARBA" id="ARBA00022448"/>
    </source>
</evidence>
<feature type="domain" description="Exocyst complex component Sec8 N-terminal" evidence="6">
    <location>
        <begin position="670"/>
        <end position="809"/>
    </location>
</feature>
<dbReference type="OrthoDB" id="272977at2759"/>
<reference evidence="9" key="1">
    <citation type="journal article" date="2021" name="Nat. Commun.">
        <title>Genetic determinants of endophytism in the Arabidopsis root mycobiome.</title>
        <authorList>
            <person name="Mesny F."/>
            <person name="Miyauchi S."/>
            <person name="Thiergart T."/>
            <person name="Pickel B."/>
            <person name="Atanasova L."/>
            <person name="Karlsson M."/>
            <person name="Huettel B."/>
            <person name="Barry K.W."/>
            <person name="Haridas S."/>
            <person name="Chen C."/>
            <person name="Bauer D."/>
            <person name="Andreopoulos W."/>
            <person name="Pangilinan J."/>
            <person name="LaButti K."/>
            <person name="Riley R."/>
            <person name="Lipzen A."/>
            <person name="Clum A."/>
            <person name="Drula E."/>
            <person name="Henrissat B."/>
            <person name="Kohler A."/>
            <person name="Grigoriev I.V."/>
            <person name="Martin F.M."/>
            <person name="Hacquard S."/>
        </authorList>
    </citation>
    <scope>NUCLEOTIDE SEQUENCE</scope>
    <source>
        <strain evidence="9">MPI-CAGE-AT-0021</strain>
    </source>
</reference>
<evidence type="ECO:0000259" key="6">
    <source>
        <dbReference type="Pfam" id="PF04048"/>
    </source>
</evidence>
<dbReference type="Proteomes" id="UP000717696">
    <property type="component" value="Unassembled WGS sequence"/>
</dbReference>
<comment type="caution">
    <text evidence="9">The sequence shown here is derived from an EMBL/GenBank/DDBJ whole genome shotgun (WGS) entry which is preliminary data.</text>
</comment>
<gene>
    <name evidence="9" type="ORF">B0J13DRAFT_470968</name>
</gene>